<dbReference type="EMBL" id="CAADFS010000045">
    <property type="protein sequence ID" value="VFK47340.1"/>
    <property type="molecule type" value="Genomic_DNA"/>
</dbReference>
<name>A0A450Z0P3_9GAMM</name>
<dbReference type="AlphaFoldDB" id="A0A450Z0P3"/>
<accession>A0A450Z0P3</accession>
<keyword evidence="1" id="KW-0175">Coiled coil</keyword>
<evidence type="ECO:0008006" key="4">
    <source>
        <dbReference type="Google" id="ProtNLM"/>
    </source>
</evidence>
<evidence type="ECO:0000313" key="3">
    <source>
        <dbReference type="EMBL" id="VFK57081.1"/>
    </source>
</evidence>
<organism evidence="2">
    <name type="scientific">Candidatus Kentrum sp. TC</name>
    <dbReference type="NCBI Taxonomy" id="2126339"/>
    <lineage>
        <taxon>Bacteria</taxon>
        <taxon>Pseudomonadati</taxon>
        <taxon>Pseudomonadota</taxon>
        <taxon>Gammaproteobacteria</taxon>
        <taxon>Candidatus Kentrum</taxon>
    </lineage>
</organism>
<evidence type="ECO:0000313" key="2">
    <source>
        <dbReference type="EMBL" id="VFK47340.1"/>
    </source>
</evidence>
<sequence>MNAGKKLRIAEAAGDSFRQDFGFVLGLPSSIIEQLAKLVNTKKGIIVNDTDKLLGIWKKVEHPVEELQSVLSVLKYLYGEGIREEISPENIIAELSDYCEKNNLTEEFEQRKDAILEFITPLPGVIDRARAAAFSTSTIPVLYSMSGVIDLRAAFADEKSDDFKYFIPIAEIRLVTFNDNDQDTEIPFLFQVTEEELDKLIGNLQALKKQLRKVKSISSNKLPLFDMDSGLGEDK</sequence>
<gene>
    <name evidence="2" type="ORF">BECKTC1821D_GA0114238_104511</name>
    <name evidence="3" type="ORF">BECKTC1821F_GA0114240_101442</name>
</gene>
<protein>
    <recommendedName>
        <fullName evidence="4">COMM domain-containing protein</fullName>
    </recommendedName>
</protein>
<reference evidence="2" key="1">
    <citation type="submission" date="2019-02" db="EMBL/GenBank/DDBJ databases">
        <authorList>
            <person name="Gruber-Vodicka R. H."/>
            <person name="Seah K. B. B."/>
        </authorList>
    </citation>
    <scope>NUCLEOTIDE SEQUENCE</scope>
    <source>
        <strain evidence="2">BECK_BZ123</strain>
        <strain evidence="3">BECK_BZ126</strain>
    </source>
</reference>
<proteinExistence type="predicted"/>
<evidence type="ECO:0000256" key="1">
    <source>
        <dbReference type="SAM" id="Coils"/>
    </source>
</evidence>
<dbReference type="EMBL" id="CAADFW010000014">
    <property type="protein sequence ID" value="VFK57081.1"/>
    <property type="molecule type" value="Genomic_DNA"/>
</dbReference>
<feature type="coiled-coil region" evidence="1">
    <location>
        <begin position="190"/>
        <end position="217"/>
    </location>
</feature>